<keyword evidence="1" id="KW-0732">Signal</keyword>
<organism evidence="3 4">
    <name type="scientific">Teichococcus deserti</name>
    <dbReference type="NCBI Taxonomy" id="1817963"/>
    <lineage>
        <taxon>Bacteria</taxon>
        <taxon>Pseudomonadati</taxon>
        <taxon>Pseudomonadota</taxon>
        <taxon>Alphaproteobacteria</taxon>
        <taxon>Acetobacterales</taxon>
        <taxon>Roseomonadaceae</taxon>
        <taxon>Roseomonas</taxon>
    </lineage>
</organism>
<dbReference type="Proteomes" id="UP000188879">
    <property type="component" value="Unassembled WGS sequence"/>
</dbReference>
<dbReference type="EMBL" id="MLCO01000140">
    <property type="protein sequence ID" value="ONG52461.1"/>
    <property type="molecule type" value="Genomic_DNA"/>
</dbReference>
<proteinExistence type="predicted"/>
<dbReference type="AlphaFoldDB" id="A0A1V2H1Q0"/>
<feature type="chain" id="PRO_5012211726" description="DUF2272 domain-containing protein" evidence="1">
    <location>
        <begin position="25"/>
        <end position="159"/>
    </location>
</feature>
<evidence type="ECO:0000259" key="2">
    <source>
        <dbReference type="Pfam" id="PF10030"/>
    </source>
</evidence>
<sequence length="159" mass="17307">MALPSISLWAYPAWSAAFISHVMATAGVPSFTFTPAAAHAHYIDNLLWQAQSNPDQAPFRPHAPSDYAPRPGDLLCADRSRIPLLHWQDRLAEGGQFRPMHCDVVVATGGGLVQAIGGNVLDATVLRRFPADAQGRALPPPYDKAPFMLVLENRLDQGR</sequence>
<evidence type="ECO:0000313" key="3">
    <source>
        <dbReference type="EMBL" id="ONG52461.1"/>
    </source>
</evidence>
<accession>A0A1V2H1Q0</accession>
<protein>
    <recommendedName>
        <fullName evidence="2">DUF2272 domain-containing protein</fullName>
    </recommendedName>
</protein>
<dbReference type="InterPro" id="IPR019262">
    <property type="entry name" value="DUF2272"/>
</dbReference>
<comment type="caution">
    <text evidence="3">The sequence shown here is derived from an EMBL/GenBank/DDBJ whole genome shotgun (WGS) entry which is preliminary data.</text>
</comment>
<evidence type="ECO:0000256" key="1">
    <source>
        <dbReference type="SAM" id="SignalP"/>
    </source>
</evidence>
<gene>
    <name evidence="3" type="ORF">BKE38_14455</name>
</gene>
<name>A0A1V2H1Q0_9PROT</name>
<feature type="domain" description="DUF2272" evidence="2">
    <location>
        <begin position="12"/>
        <end position="138"/>
    </location>
</feature>
<reference evidence="3 4" key="1">
    <citation type="submission" date="2016-10" db="EMBL/GenBank/DDBJ databases">
        <title>Draft Genome sequence of Roseomonas sp. strain M3.</title>
        <authorList>
            <person name="Subhash Y."/>
            <person name="Lee S."/>
        </authorList>
    </citation>
    <scope>NUCLEOTIDE SEQUENCE [LARGE SCALE GENOMIC DNA]</scope>
    <source>
        <strain evidence="3 4">M3</strain>
    </source>
</reference>
<feature type="signal peptide" evidence="1">
    <location>
        <begin position="1"/>
        <end position="24"/>
    </location>
</feature>
<keyword evidence="4" id="KW-1185">Reference proteome</keyword>
<dbReference type="Pfam" id="PF10030">
    <property type="entry name" value="DUF2272"/>
    <property type="match status" value="1"/>
</dbReference>
<evidence type="ECO:0000313" key="4">
    <source>
        <dbReference type="Proteomes" id="UP000188879"/>
    </source>
</evidence>